<dbReference type="PROSITE" id="PS51257">
    <property type="entry name" value="PROKAR_LIPOPROTEIN"/>
    <property type="match status" value="1"/>
</dbReference>
<keyword evidence="3" id="KW-1185">Reference proteome</keyword>
<evidence type="ECO:0000313" key="3">
    <source>
        <dbReference type="Proteomes" id="UP000182762"/>
    </source>
</evidence>
<dbReference type="InterPro" id="IPR049293">
    <property type="entry name" value="DUF6843"/>
</dbReference>
<accession>A0A1I6AJJ1</accession>
<organism evidence="2 3">
    <name type="scientific">Priestia endophytica DSM 13796</name>
    <dbReference type="NCBI Taxonomy" id="1121089"/>
    <lineage>
        <taxon>Bacteria</taxon>
        <taxon>Bacillati</taxon>
        <taxon>Bacillota</taxon>
        <taxon>Bacilli</taxon>
        <taxon>Bacillales</taxon>
        <taxon>Bacillaceae</taxon>
        <taxon>Priestia</taxon>
    </lineage>
</organism>
<gene>
    <name evidence="2" type="ORF">SAMN02745910_02818</name>
</gene>
<feature type="domain" description="DUF6843" evidence="1">
    <location>
        <begin position="24"/>
        <end position="124"/>
    </location>
</feature>
<dbReference type="RefSeq" id="WP_061805485.1">
    <property type="nucleotide sequence ID" value="NZ_FOXX01000006.1"/>
</dbReference>
<evidence type="ECO:0000313" key="2">
    <source>
        <dbReference type="EMBL" id="SFQ68869.1"/>
    </source>
</evidence>
<proteinExistence type="predicted"/>
<dbReference type="Proteomes" id="UP000182762">
    <property type="component" value="Unassembled WGS sequence"/>
</dbReference>
<dbReference type="GeneID" id="93711448"/>
<comment type="caution">
    <text evidence="2">The sequence shown here is derived from an EMBL/GenBank/DDBJ whole genome shotgun (WGS) entry which is preliminary data.</text>
</comment>
<dbReference type="EMBL" id="FOXX01000006">
    <property type="protein sequence ID" value="SFQ68869.1"/>
    <property type="molecule type" value="Genomic_DNA"/>
</dbReference>
<protein>
    <recommendedName>
        <fullName evidence="1">DUF6843 domain-containing protein</fullName>
    </recommendedName>
</protein>
<dbReference type="Pfam" id="PF20862">
    <property type="entry name" value="DUF6843"/>
    <property type="match status" value="1"/>
</dbReference>
<name>A0A1I6AJJ1_9BACI</name>
<sequence length="139" mass="16369">MKRVFLGTFLLFVLCACNQDKQYPNLFYIKDGYVGWVEVEYNKEGAFPTSKEGTYNVLWVDENGKTETEEPPPEQGWANNRYYYFAENGDRKELKQSEKIHGATTTRKNNEEKAIEYFFVGSEKQFEDQKGEYKREGKQ</sequence>
<evidence type="ECO:0000259" key="1">
    <source>
        <dbReference type="Pfam" id="PF20862"/>
    </source>
</evidence>
<reference evidence="2 3" key="1">
    <citation type="submission" date="2016-10" db="EMBL/GenBank/DDBJ databases">
        <authorList>
            <person name="Varghese N."/>
            <person name="Submissions S."/>
        </authorList>
    </citation>
    <scope>NUCLEOTIDE SEQUENCE [LARGE SCALE GENOMIC DNA]</scope>
    <source>
        <strain evidence="2 3">DSM 13796</strain>
    </source>
</reference>